<feature type="region of interest" description="Disordered" evidence="1">
    <location>
        <begin position="322"/>
        <end position="349"/>
    </location>
</feature>
<evidence type="ECO:0000313" key="5">
    <source>
        <dbReference type="Proteomes" id="UP000028725"/>
    </source>
</evidence>
<feature type="compositionally biased region" description="Basic and acidic residues" evidence="1">
    <location>
        <begin position="335"/>
        <end position="349"/>
    </location>
</feature>
<sequence>MKSSLILLLCLLASTSTRAAVPERPKPARPAPCQGQTHPRTSWPQGTMLWGTARQTSEDAMSSVLTSVYLDGLLLKGAPRQSASWEKGQLTVPGLEPAQLAGALLRGTASDGASVEVALCGAERSAENPALLWYQIELWNPRTSSWENPCIATARVPSPRVLAVNDLWDATGASKHVEGQFTFACENGAIAKCVRWGYTPWESKDGRSMRELHQACTRMARADYCGNGRSHTREDTPLDIYDSLSVLARTRELSSAWDPARASFEAAWTPDGAACLSRTRDGRALETLRQECPELFEEKPRDLGEGDQCTWVRKGSHEEEALLRNRSYAPASLAGDHEGHDERHDRGHQ</sequence>
<dbReference type="OrthoDB" id="8066319at2"/>
<evidence type="ECO:0000259" key="3">
    <source>
        <dbReference type="Pfam" id="PF20032"/>
    </source>
</evidence>
<dbReference type="RefSeq" id="WP_044195751.1">
    <property type="nucleotide sequence ID" value="NZ_JMCB01000017.1"/>
</dbReference>
<evidence type="ECO:0000256" key="1">
    <source>
        <dbReference type="SAM" id="MobiDB-lite"/>
    </source>
</evidence>
<comment type="caution">
    <text evidence="4">The sequence shown here is derived from an EMBL/GenBank/DDBJ whole genome shotgun (WGS) entry which is preliminary data.</text>
</comment>
<feature type="chain" id="PRO_5001799300" description="ADYC domain-containing protein" evidence="2">
    <location>
        <begin position="20"/>
        <end position="349"/>
    </location>
</feature>
<dbReference type="STRING" id="394096.DB31_2593"/>
<reference evidence="4 5" key="1">
    <citation type="submission" date="2014-04" db="EMBL/GenBank/DDBJ databases">
        <title>Genome assembly of Hyalangium minutum DSM 14724.</title>
        <authorList>
            <person name="Sharma G."/>
            <person name="Subramanian S."/>
        </authorList>
    </citation>
    <scope>NUCLEOTIDE SEQUENCE [LARGE SCALE GENOMIC DNA]</scope>
    <source>
        <strain evidence="4 5">DSM 14724</strain>
    </source>
</reference>
<proteinExistence type="predicted"/>
<organism evidence="4 5">
    <name type="scientific">Hyalangium minutum</name>
    <dbReference type="NCBI Taxonomy" id="394096"/>
    <lineage>
        <taxon>Bacteria</taxon>
        <taxon>Pseudomonadati</taxon>
        <taxon>Myxococcota</taxon>
        <taxon>Myxococcia</taxon>
        <taxon>Myxococcales</taxon>
        <taxon>Cystobacterineae</taxon>
        <taxon>Archangiaceae</taxon>
        <taxon>Hyalangium</taxon>
    </lineage>
</organism>
<dbReference type="AlphaFoldDB" id="A0A085W712"/>
<accession>A0A085W712</accession>
<feature type="region of interest" description="Disordered" evidence="1">
    <location>
        <begin position="19"/>
        <end position="47"/>
    </location>
</feature>
<keyword evidence="2" id="KW-0732">Signal</keyword>
<evidence type="ECO:0000256" key="2">
    <source>
        <dbReference type="SAM" id="SignalP"/>
    </source>
</evidence>
<gene>
    <name evidence="4" type="ORF">DB31_2593</name>
</gene>
<dbReference type="Pfam" id="PF20032">
    <property type="entry name" value="ADYC"/>
    <property type="match status" value="1"/>
</dbReference>
<dbReference type="EMBL" id="JMCB01000017">
    <property type="protein sequence ID" value="KFE63475.1"/>
    <property type="molecule type" value="Genomic_DNA"/>
</dbReference>
<evidence type="ECO:0000313" key="4">
    <source>
        <dbReference type="EMBL" id="KFE63475.1"/>
    </source>
</evidence>
<dbReference type="InterPro" id="IPR045426">
    <property type="entry name" value="ADYC"/>
</dbReference>
<feature type="compositionally biased region" description="Polar residues" evidence="1">
    <location>
        <begin position="34"/>
        <end position="45"/>
    </location>
</feature>
<feature type="domain" description="ADYC" evidence="3">
    <location>
        <begin position="98"/>
        <end position="281"/>
    </location>
</feature>
<name>A0A085W712_9BACT</name>
<feature type="signal peptide" evidence="2">
    <location>
        <begin position="1"/>
        <end position="19"/>
    </location>
</feature>
<dbReference type="Proteomes" id="UP000028725">
    <property type="component" value="Unassembled WGS sequence"/>
</dbReference>
<dbReference type="PATRIC" id="fig|394096.3.peg.6925"/>
<protein>
    <recommendedName>
        <fullName evidence="3">ADYC domain-containing protein</fullName>
    </recommendedName>
</protein>
<keyword evidence="5" id="KW-1185">Reference proteome</keyword>